<dbReference type="InterPro" id="IPR008266">
    <property type="entry name" value="Tyr_kinase_AS"/>
</dbReference>
<dbReference type="SUPFAM" id="SSF49313">
    <property type="entry name" value="Cadherin-like"/>
    <property type="match status" value="1"/>
</dbReference>
<dbReference type="InterPro" id="IPR020635">
    <property type="entry name" value="Tyr_kinase_cat_dom"/>
</dbReference>
<evidence type="ECO:0000256" key="1">
    <source>
        <dbReference type="ARBA" id="ARBA00004479"/>
    </source>
</evidence>
<dbReference type="SMART" id="SM00219">
    <property type="entry name" value="TyrKc"/>
    <property type="match status" value="1"/>
</dbReference>
<keyword evidence="4" id="KW-0808">Transferase</keyword>
<dbReference type="GO" id="GO:1902533">
    <property type="term" value="P:positive regulation of intracellular signal transduction"/>
    <property type="evidence" value="ECO:0007669"/>
    <property type="project" value="UniProtKB-ARBA"/>
</dbReference>
<evidence type="ECO:0000256" key="4">
    <source>
        <dbReference type="ARBA" id="ARBA00022679"/>
    </source>
</evidence>
<dbReference type="GO" id="GO:0005524">
    <property type="term" value="F:ATP binding"/>
    <property type="evidence" value="ECO:0007669"/>
    <property type="project" value="UniProtKB-UniRule"/>
</dbReference>
<evidence type="ECO:0000256" key="5">
    <source>
        <dbReference type="ARBA" id="ARBA00022692"/>
    </source>
</evidence>
<evidence type="ECO:0000256" key="17">
    <source>
        <dbReference type="ARBA" id="ARBA00023319"/>
    </source>
</evidence>
<accession>A0AA88LCV4</accession>
<evidence type="ECO:0000256" key="12">
    <source>
        <dbReference type="ARBA" id="ARBA00023136"/>
    </source>
</evidence>
<keyword evidence="11 22" id="KW-1133">Transmembrane helix</keyword>
<keyword evidence="12 22" id="KW-0472">Membrane</keyword>
<dbReference type="Gene3D" id="1.10.510.10">
    <property type="entry name" value="Transferase(Phosphotransferase) domain 1"/>
    <property type="match status" value="1"/>
</dbReference>
<dbReference type="EMBL" id="JAVRJZ010000002">
    <property type="protein sequence ID" value="KAK2725742.1"/>
    <property type="molecule type" value="Genomic_DNA"/>
</dbReference>
<keyword evidence="14" id="KW-1015">Disulfide bond</keyword>
<name>A0AA88LCV4_ARTSF</name>
<dbReference type="PROSITE" id="PS00109">
    <property type="entry name" value="PROTEIN_KINASE_TYR"/>
    <property type="match status" value="1"/>
</dbReference>
<dbReference type="GO" id="GO:0043235">
    <property type="term" value="C:receptor complex"/>
    <property type="evidence" value="ECO:0007669"/>
    <property type="project" value="TreeGrafter"/>
</dbReference>
<dbReference type="GO" id="GO:0004714">
    <property type="term" value="F:transmembrane receptor protein tyrosine kinase activity"/>
    <property type="evidence" value="ECO:0007669"/>
    <property type="project" value="UniProtKB-EC"/>
</dbReference>
<keyword evidence="7" id="KW-0677">Repeat</keyword>
<evidence type="ECO:0000256" key="13">
    <source>
        <dbReference type="ARBA" id="ARBA00023137"/>
    </source>
</evidence>
<evidence type="ECO:0000256" key="21">
    <source>
        <dbReference type="PROSITE-ProRule" id="PRU10141"/>
    </source>
</evidence>
<dbReference type="InterPro" id="IPR000719">
    <property type="entry name" value="Prot_kinase_dom"/>
</dbReference>
<dbReference type="GO" id="GO:0005886">
    <property type="term" value="C:plasma membrane"/>
    <property type="evidence" value="ECO:0007669"/>
    <property type="project" value="TreeGrafter"/>
</dbReference>
<proteinExistence type="predicted"/>
<comment type="catalytic activity">
    <reaction evidence="18">
        <text>L-tyrosyl-[protein] + ATP = O-phospho-L-tyrosyl-[protein] + ADP + H(+)</text>
        <dbReference type="Rhea" id="RHEA:10596"/>
        <dbReference type="Rhea" id="RHEA-COMP:10136"/>
        <dbReference type="Rhea" id="RHEA-COMP:20101"/>
        <dbReference type="ChEBI" id="CHEBI:15378"/>
        <dbReference type="ChEBI" id="CHEBI:30616"/>
        <dbReference type="ChEBI" id="CHEBI:46858"/>
        <dbReference type="ChEBI" id="CHEBI:61978"/>
        <dbReference type="ChEBI" id="CHEBI:456216"/>
        <dbReference type="EC" id="2.7.10.1"/>
    </reaction>
</comment>
<protein>
    <recommendedName>
        <fullName evidence="2">receptor protein-tyrosine kinase</fullName>
        <ecNumber evidence="2">2.7.10.1</ecNumber>
    </recommendedName>
</protein>
<feature type="domain" description="Protein kinase" evidence="23">
    <location>
        <begin position="278"/>
        <end position="555"/>
    </location>
</feature>
<gene>
    <name evidence="25" type="ORF">QYM36_000287</name>
</gene>
<keyword evidence="5 22" id="KW-0812">Transmembrane</keyword>
<dbReference type="Gene3D" id="3.30.200.20">
    <property type="entry name" value="Phosphorylase Kinase, domain 1"/>
    <property type="match status" value="1"/>
</dbReference>
<dbReference type="GO" id="GO:0005509">
    <property type="term" value="F:calcium ion binding"/>
    <property type="evidence" value="ECO:0007669"/>
    <property type="project" value="UniProtKB-UniRule"/>
</dbReference>
<evidence type="ECO:0000256" key="19">
    <source>
        <dbReference type="ARBA" id="ARBA00056965"/>
    </source>
</evidence>
<dbReference type="FunFam" id="1.10.510.10:FF:000190">
    <property type="entry name" value="Proto-oncogene tyrosine-protein kinase receptor Ret"/>
    <property type="match status" value="1"/>
</dbReference>
<dbReference type="InterPro" id="IPR017441">
    <property type="entry name" value="Protein_kinase_ATP_BS"/>
</dbReference>
<evidence type="ECO:0000313" key="25">
    <source>
        <dbReference type="EMBL" id="KAK2725742.1"/>
    </source>
</evidence>
<feature type="transmembrane region" description="Helical" evidence="22">
    <location>
        <begin position="167"/>
        <end position="193"/>
    </location>
</feature>
<evidence type="ECO:0000313" key="26">
    <source>
        <dbReference type="Proteomes" id="UP001187531"/>
    </source>
</evidence>
<keyword evidence="17" id="KW-0393">Immunoglobulin domain</keyword>
<dbReference type="PROSITE" id="PS00107">
    <property type="entry name" value="PROTEIN_KINASE_ATP"/>
    <property type="match status" value="1"/>
</dbReference>
<evidence type="ECO:0000256" key="16">
    <source>
        <dbReference type="ARBA" id="ARBA00023180"/>
    </source>
</evidence>
<evidence type="ECO:0000256" key="7">
    <source>
        <dbReference type="ARBA" id="ARBA00022737"/>
    </source>
</evidence>
<sequence>MDPDGDDLTFSLESAADHPTAVKLLDGTEFFRIDARTGVIYLAKTLEGQARKRLQIFVTVTDGQVKSKVECQIIVLGSDGSEPPHTRINNGPPGFPQLPPFFQNPPVFPVAPSVPRQTTDTTESISEDVASKTTTSVEQIPQSVQQNQTVIFVQKEDKDGERKTYDFIVLSIVIPITLIAVIPILVTILYWYLRKRRRYTSAKKMTPKKSESNLGVLMTTKEEIMKSEQLDETKESISNKLDRQISNRYELWAMGEIDSGWRNTEPPDDKWEFPRTHLKMLGILGEGCFGQVWKFEAKNFLGKEEPTIVAVKTLKEVASAKERSELLKELEVMKLLEPHQNVVSLLGCCTEKDPVLVILEYVSGGKLQTYLRKSRAEHYYGNLHGTSSHLTSQDLMSFGLQIANGMEYLSSKGIVHRDLAARNVLIEDDTKICKVADFGFARDLEDNRIYEKKSADGRLPIRWLAPESLYDNIYTSKSDVWSFGVLLWEIVTLGSTPYPGLAAGEVMNRVRDGYRLEKPDHCRREVYNLMFYCWDSNPDGRPAFSELVERFEELLSADVDYIELERFPDHSYYNVVQSEASEKI</sequence>
<comment type="function">
    <text evidence="19">Receptor for basic fibroblast growth factor.</text>
</comment>
<evidence type="ECO:0000256" key="20">
    <source>
        <dbReference type="PROSITE-ProRule" id="PRU00043"/>
    </source>
</evidence>
<evidence type="ECO:0000256" key="14">
    <source>
        <dbReference type="ARBA" id="ARBA00023157"/>
    </source>
</evidence>
<dbReference type="PANTHER" id="PTHR24416">
    <property type="entry name" value="TYROSINE-PROTEIN KINASE RECEPTOR"/>
    <property type="match status" value="1"/>
</dbReference>
<evidence type="ECO:0000256" key="11">
    <source>
        <dbReference type="ARBA" id="ARBA00022989"/>
    </source>
</evidence>
<dbReference type="InterPro" id="IPR015919">
    <property type="entry name" value="Cadherin-like_sf"/>
</dbReference>
<feature type="binding site" evidence="21">
    <location>
        <position position="312"/>
    </location>
    <ligand>
        <name>ATP</name>
        <dbReference type="ChEBI" id="CHEBI:30616"/>
    </ligand>
</feature>
<dbReference type="AlphaFoldDB" id="A0AA88LCV4"/>
<keyword evidence="8 21" id="KW-0547">Nucleotide-binding</keyword>
<comment type="caution">
    <text evidence="25">The sequence shown here is derived from an EMBL/GenBank/DDBJ whole genome shotgun (WGS) entry which is preliminary data.</text>
</comment>
<dbReference type="Proteomes" id="UP001187531">
    <property type="component" value="Unassembled WGS sequence"/>
</dbReference>
<dbReference type="Gene3D" id="2.60.40.60">
    <property type="entry name" value="Cadherins"/>
    <property type="match status" value="1"/>
</dbReference>
<evidence type="ECO:0000259" key="23">
    <source>
        <dbReference type="PROSITE" id="PS50011"/>
    </source>
</evidence>
<dbReference type="CDD" id="cd11304">
    <property type="entry name" value="Cadherin_repeat"/>
    <property type="match status" value="1"/>
</dbReference>
<dbReference type="FunFam" id="3.30.200.20:FF:000593">
    <property type="entry name" value="Predicted protein"/>
    <property type="match status" value="1"/>
</dbReference>
<keyword evidence="16" id="KW-0325">Glycoprotein</keyword>
<keyword evidence="20" id="KW-0106">Calcium</keyword>
<dbReference type="CDD" id="cd00192">
    <property type="entry name" value="PTKc"/>
    <property type="match status" value="1"/>
</dbReference>
<dbReference type="PRINTS" id="PR00109">
    <property type="entry name" value="TYRKINASE"/>
</dbReference>
<keyword evidence="10 21" id="KW-0067">ATP-binding</keyword>
<comment type="subcellular location">
    <subcellularLocation>
        <location evidence="1">Membrane</location>
        <topology evidence="1">Single-pass type I membrane protein</topology>
    </subcellularLocation>
</comment>
<dbReference type="Pfam" id="PF07714">
    <property type="entry name" value="PK_Tyr_Ser-Thr"/>
    <property type="match status" value="1"/>
</dbReference>
<dbReference type="PROSITE" id="PS50268">
    <property type="entry name" value="CADHERIN_2"/>
    <property type="match status" value="1"/>
</dbReference>
<evidence type="ECO:0000256" key="18">
    <source>
        <dbReference type="ARBA" id="ARBA00051243"/>
    </source>
</evidence>
<evidence type="ECO:0000256" key="22">
    <source>
        <dbReference type="SAM" id="Phobius"/>
    </source>
</evidence>
<feature type="domain" description="Cadherin" evidence="24">
    <location>
        <begin position="2"/>
        <end position="95"/>
    </location>
</feature>
<organism evidence="25 26">
    <name type="scientific">Artemia franciscana</name>
    <name type="common">Brine shrimp</name>
    <name type="synonym">Artemia sanfranciscana</name>
    <dbReference type="NCBI Taxonomy" id="6661"/>
    <lineage>
        <taxon>Eukaryota</taxon>
        <taxon>Metazoa</taxon>
        <taxon>Ecdysozoa</taxon>
        <taxon>Arthropoda</taxon>
        <taxon>Crustacea</taxon>
        <taxon>Branchiopoda</taxon>
        <taxon>Anostraca</taxon>
        <taxon>Artemiidae</taxon>
        <taxon>Artemia</taxon>
    </lineage>
</organism>
<keyword evidence="3" id="KW-0597">Phosphoprotein</keyword>
<dbReference type="SUPFAM" id="SSF56112">
    <property type="entry name" value="Protein kinase-like (PK-like)"/>
    <property type="match status" value="1"/>
</dbReference>
<evidence type="ECO:0000256" key="10">
    <source>
        <dbReference type="ARBA" id="ARBA00022840"/>
    </source>
</evidence>
<dbReference type="InterPro" id="IPR050122">
    <property type="entry name" value="RTK"/>
</dbReference>
<reference evidence="25" key="1">
    <citation type="submission" date="2023-07" db="EMBL/GenBank/DDBJ databases">
        <title>Chromosome-level genome assembly of Artemia franciscana.</title>
        <authorList>
            <person name="Jo E."/>
        </authorList>
    </citation>
    <scope>NUCLEOTIDE SEQUENCE</scope>
    <source>
        <tissue evidence="25">Whole body</tissue>
    </source>
</reference>
<keyword evidence="26" id="KW-1185">Reference proteome</keyword>
<keyword evidence="9" id="KW-0418">Kinase</keyword>
<keyword evidence="15" id="KW-0675">Receptor</keyword>
<dbReference type="GO" id="GO:0007156">
    <property type="term" value="P:homophilic cell adhesion via plasma membrane adhesion molecules"/>
    <property type="evidence" value="ECO:0007669"/>
    <property type="project" value="InterPro"/>
</dbReference>
<dbReference type="InterPro" id="IPR001245">
    <property type="entry name" value="Ser-Thr/Tyr_kinase_cat_dom"/>
</dbReference>
<dbReference type="PANTHER" id="PTHR24416:SF621">
    <property type="entry name" value="TYROSINE KINASE RECEPTOR CAD96CA"/>
    <property type="match status" value="1"/>
</dbReference>
<evidence type="ECO:0000259" key="24">
    <source>
        <dbReference type="PROSITE" id="PS50268"/>
    </source>
</evidence>
<evidence type="ECO:0000256" key="3">
    <source>
        <dbReference type="ARBA" id="ARBA00022553"/>
    </source>
</evidence>
<evidence type="ECO:0000256" key="15">
    <source>
        <dbReference type="ARBA" id="ARBA00023170"/>
    </source>
</evidence>
<dbReference type="InterPro" id="IPR011009">
    <property type="entry name" value="Kinase-like_dom_sf"/>
</dbReference>
<evidence type="ECO:0000256" key="2">
    <source>
        <dbReference type="ARBA" id="ARBA00011902"/>
    </source>
</evidence>
<dbReference type="PROSITE" id="PS50011">
    <property type="entry name" value="PROTEIN_KINASE_DOM"/>
    <property type="match status" value="1"/>
</dbReference>
<keyword evidence="6" id="KW-0732">Signal</keyword>
<dbReference type="InterPro" id="IPR002126">
    <property type="entry name" value="Cadherin-like_dom"/>
</dbReference>
<dbReference type="EC" id="2.7.10.1" evidence="2"/>
<dbReference type="GO" id="GO:0007169">
    <property type="term" value="P:cell surface receptor protein tyrosine kinase signaling pathway"/>
    <property type="evidence" value="ECO:0007669"/>
    <property type="project" value="TreeGrafter"/>
</dbReference>
<evidence type="ECO:0000256" key="9">
    <source>
        <dbReference type="ARBA" id="ARBA00022777"/>
    </source>
</evidence>
<evidence type="ECO:0000256" key="8">
    <source>
        <dbReference type="ARBA" id="ARBA00022741"/>
    </source>
</evidence>
<evidence type="ECO:0000256" key="6">
    <source>
        <dbReference type="ARBA" id="ARBA00022729"/>
    </source>
</evidence>
<keyword evidence="13" id="KW-0829">Tyrosine-protein kinase</keyword>